<accession>A0A2M4DC74</accession>
<reference evidence="1" key="1">
    <citation type="submission" date="2018-01" db="EMBL/GenBank/DDBJ databases">
        <title>An insight into the sialome of Amazonian anophelines.</title>
        <authorList>
            <person name="Ribeiro J.M."/>
            <person name="Scarpassa V."/>
            <person name="Calvo E."/>
        </authorList>
    </citation>
    <scope>NUCLEOTIDE SEQUENCE</scope>
</reference>
<protein>
    <submittedName>
        <fullName evidence="1">Putative secreted protein</fullName>
    </submittedName>
</protein>
<evidence type="ECO:0000313" key="1">
    <source>
        <dbReference type="EMBL" id="MBW75183.1"/>
    </source>
</evidence>
<dbReference type="EMBL" id="GGFL01011005">
    <property type="protein sequence ID" value="MBW75183.1"/>
    <property type="molecule type" value="Transcribed_RNA"/>
</dbReference>
<name>A0A2M4DC74_ANODA</name>
<proteinExistence type="predicted"/>
<organism evidence="1">
    <name type="scientific">Anopheles darlingi</name>
    <name type="common">Mosquito</name>
    <dbReference type="NCBI Taxonomy" id="43151"/>
    <lineage>
        <taxon>Eukaryota</taxon>
        <taxon>Metazoa</taxon>
        <taxon>Ecdysozoa</taxon>
        <taxon>Arthropoda</taxon>
        <taxon>Hexapoda</taxon>
        <taxon>Insecta</taxon>
        <taxon>Pterygota</taxon>
        <taxon>Neoptera</taxon>
        <taxon>Endopterygota</taxon>
        <taxon>Diptera</taxon>
        <taxon>Nematocera</taxon>
        <taxon>Culicoidea</taxon>
        <taxon>Culicidae</taxon>
        <taxon>Anophelinae</taxon>
        <taxon>Anopheles</taxon>
    </lineage>
</organism>
<sequence>MSSCRCAALLLLPGPAKQKYPEPPLPSVTNRQVKLTYRTITQNVQNISLNERLCRCVALRCVMFRNIFSRH</sequence>
<dbReference type="AlphaFoldDB" id="A0A2M4DC74"/>